<dbReference type="Antibodypedia" id="26192">
    <property type="antibodies" value="275 antibodies from 21 providers"/>
</dbReference>
<feature type="signal peptide" evidence="3">
    <location>
        <begin position="1"/>
        <end position="20"/>
    </location>
</feature>
<reference evidence="4" key="5">
    <citation type="submission" date="2025-09" db="UniProtKB">
        <authorList>
            <consortium name="Ensembl"/>
        </authorList>
    </citation>
    <scope>IDENTIFICATION</scope>
    <source>
        <strain evidence="4">C57BL/6J</strain>
    </source>
</reference>
<dbReference type="GO" id="GO:0008168">
    <property type="term" value="F:methyltransferase activity"/>
    <property type="evidence" value="ECO:0007669"/>
    <property type="project" value="InterPro"/>
</dbReference>
<dbReference type="InterPro" id="IPR029063">
    <property type="entry name" value="SAM-dependent_MTases_sf"/>
</dbReference>
<dbReference type="AGR" id="MGI:1353593"/>
<dbReference type="PANTHER" id="PTHR13600">
    <property type="entry name" value="LEUCINE CARBOXYL METHYLTRANSFERASE"/>
    <property type="match status" value="1"/>
</dbReference>
<keyword evidence="7 8" id="KW-1267">Proteomics identification</keyword>
<dbReference type="Ensembl" id="ENSMUST00000206721.2">
    <property type="protein sequence ID" value="ENSMUSP00000146184.2"/>
    <property type="gene ID" value="ENSMUSG00000030763.8"/>
</dbReference>
<accession>A0A0U1RPZ5</accession>
<reference evidence="4 6" key="3">
    <citation type="journal article" date="2011" name="PLoS Biol.">
        <title>Modernizing reference genome assemblies.</title>
        <authorList>
            <person name="Church D.M."/>
            <person name="Schneider V.A."/>
            <person name="Graves T."/>
            <person name="Auger K."/>
            <person name="Cunningham F."/>
            <person name="Bouk N."/>
            <person name="Chen H.C."/>
            <person name="Agarwala R."/>
            <person name="McLaren W.M."/>
            <person name="Ritchie G.R."/>
            <person name="Albracht D."/>
            <person name="Kremitzki M."/>
            <person name="Rock S."/>
            <person name="Kotkiewicz H."/>
            <person name="Kremitzki C."/>
            <person name="Wollam A."/>
            <person name="Trani L."/>
            <person name="Fulton L."/>
            <person name="Fulton R."/>
            <person name="Matthews L."/>
            <person name="Whitehead S."/>
            <person name="Chow W."/>
            <person name="Torrance J."/>
            <person name="Dunn M."/>
            <person name="Harden G."/>
            <person name="Threadgold G."/>
            <person name="Wood J."/>
            <person name="Collins J."/>
            <person name="Heath P."/>
            <person name="Griffiths G."/>
            <person name="Pelan S."/>
            <person name="Grafham D."/>
            <person name="Eichler E.E."/>
            <person name="Weinstock G."/>
            <person name="Mardis E.R."/>
            <person name="Wilson R.K."/>
            <person name="Howe K."/>
            <person name="Flicek P."/>
            <person name="Hubbard T."/>
        </authorList>
    </citation>
    <scope>NUCLEOTIDE SEQUENCE [LARGE SCALE GENOMIC DNA]</scope>
    <source>
        <strain evidence="4 6">C57BL/6J</strain>
    </source>
</reference>
<proteinExistence type="evidence at protein level"/>
<evidence type="ECO:0007829" key="7">
    <source>
        <dbReference type="PeptideAtlas" id="A0A0U1RPZ5"/>
    </source>
</evidence>
<dbReference type="VEuPathDB" id="HostDB:ENSMUSG00000030763"/>
<dbReference type="MGI" id="MGI:1353593">
    <property type="gene designation" value="Lcmt1"/>
</dbReference>
<dbReference type="ProteomicsDB" id="355232"/>
<dbReference type="GeneTree" id="ENSGT00940000156372"/>
<feature type="compositionally biased region" description="Low complexity" evidence="2">
    <location>
        <begin position="46"/>
        <end position="55"/>
    </location>
</feature>
<feature type="chain" id="PRO_5008494674" evidence="3">
    <location>
        <begin position="21"/>
        <end position="121"/>
    </location>
</feature>
<dbReference type="Proteomes" id="UP000000589">
    <property type="component" value="Chromosome 7"/>
</dbReference>
<evidence type="ECO:0000313" key="4">
    <source>
        <dbReference type="Ensembl" id="ENSMUSP00000146184.2"/>
    </source>
</evidence>
<gene>
    <name evidence="4 5" type="primary">Lcmt1</name>
</gene>
<dbReference type="Bgee" id="ENSMUSG00000030763">
    <property type="expression patterns" value="Expressed in lacrimal gland and 249 other cell types or tissues"/>
</dbReference>
<evidence type="ECO:0000313" key="5">
    <source>
        <dbReference type="MGI" id="MGI:1353593"/>
    </source>
</evidence>
<reference evidence="9" key="2">
    <citation type="journal article" date="2010" name="Cell">
        <title>A tissue-specific atlas of mouse protein phosphorylation and expression.</title>
        <authorList>
            <person name="Huttlin E.L."/>
            <person name="Jedrychowski M.P."/>
            <person name="Elias J.E."/>
            <person name="Goswami T."/>
            <person name="Rad R."/>
            <person name="Beausoleil S.A."/>
            <person name="Villen J."/>
            <person name="Haas W."/>
            <person name="Sowa M.E."/>
            <person name="Gygi S.P."/>
        </authorList>
    </citation>
    <scope>IDENTIFICATION BY MASS SPECTROMETRY [LARGE SCALE ANALYSIS]</scope>
</reference>
<keyword evidence="1" id="KW-0949">S-adenosyl-L-methionine</keyword>
<evidence type="ECO:0000313" key="6">
    <source>
        <dbReference type="Proteomes" id="UP000000589"/>
    </source>
</evidence>
<dbReference type="PANTHER" id="PTHR13600:SF33">
    <property type="entry name" value="LEUCINE CARBOXYL METHYLTRANSFERASE 1"/>
    <property type="match status" value="1"/>
</dbReference>
<dbReference type="ExpressionAtlas" id="A0A0U1RPZ5">
    <property type="expression patterns" value="baseline and differential"/>
</dbReference>
<name>A0A0U1RPZ5_MOUSE</name>
<dbReference type="Gene3D" id="3.40.50.150">
    <property type="entry name" value="Vaccinia Virus protein VP39"/>
    <property type="match status" value="1"/>
</dbReference>
<dbReference type="InterPro" id="IPR016651">
    <property type="entry name" value="LCMT1"/>
</dbReference>
<keyword evidence="3" id="KW-0732">Signal</keyword>
<evidence type="ECO:0000256" key="1">
    <source>
        <dbReference type="ARBA" id="ARBA00022691"/>
    </source>
</evidence>
<feature type="non-terminal residue" evidence="4">
    <location>
        <position position="121"/>
    </location>
</feature>
<reference evidence="4" key="4">
    <citation type="submission" date="2025-08" db="UniProtKB">
        <authorList>
            <consortium name="Ensembl"/>
        </authorList>
    </citation>
    <scope>IDENTIFICATION</scope>
    <source>
        <strain evidence="4">C57BL/6J</strain>
    </source>
</reference>
<dbReference type="SMR" id="A0A0U1RPZ5"/>
<organism evidence="4 6">
    <name type="scientific">Mus musculus</name>
    <name type="common">Mouse</name>
    <dbReference type="NCBI Taxonomy" id="10090"/>
    <lineage>
        <taxon>Eukaryota</taxon>
        <taxon>Metazoa</taxon>
        <taxon>Chordata</taxon>
        <taxon>Craniata</taxon>
        <taxon>Vertebrata</taxon>
        <taxon>Euteleostomi</taxon>
        <taxon>Mammalia</taxon>
        <taxon>Eutheria</taxon>
        <taxon>Euarchontoglires</taxon>
        <taxon>Glires</taxon>
        <taxon>Rodentia</taxon>
        <taxon>Myomorpha</taxon>
        <taxon>Muroidea</taxon>
        <taxon>Muridae</taxon>
        <taxon>Murinae</taxon>
        <taxon>Mus</taxon>
        <taxon>Mus</taxon>
    </lineage>
</organism>
<protein>
    <submittedName>
        <fullName evidence="4">Leucine carboxyl methyltransferase 1</fullName>
    </submittedName>
</protein>
<feature type="region of interest" description="Disordered" evidence="2">
    <location>
        <begin position="32"/>
        <end position="75"/>
    </location>
</feature>
<keyword evidence="6" id="KW-1185">Reference proteome</keyword>
<evidence type="ECO:0000256" key="3">
    <source>
        <dbReference type="SAM" id="SignalP"/>
    </source>
</evidence>
<sequence length="121" mass="13110">MRLNCFFMAAAAVAARQAGGGELGTVWRVLPTSLPGPGGGDGGYNSAPPLAASLPASPPAPTTSWAEPSRKRPKPERWNRFAVSIGYWHDPYIEHLVRQSKERKAPEINRGYFARVHGVSQ</sequence>
<reference evidence="4 6" key="1">
    <citation type="journal article" date="2009" name="PLoS Biol.">
        <title>Lineage-specific biology revealed by a finished genome assembly of the mouse.</title>
        <authorList>
            <consortium name="Mouse Genome Sequencing Consortium"/>
            <person name="Church D.M."/>
            <person name="Goodstadt L."/>
            <person name="Hillier L.W."/>
            <person name="Zody M.C."/>
            <person name="Goldstein S."/>
            <person name="She X."/>
            <person name="Bult C.J."/>
            <person name="Agarwala R."/>
            <person name="Cherry J.L."/>
            <person name="DiCuccio M."/>
            <person name="Hlavina W."/>
            <person name="Kapustin Y."/>
            <person name="Meric P."/>
            <person name="Maglott D."/>
            <person name="Birtle Z."/>
            <person name="Marques A.C."/>
            <person name="Graves T."/>
            <person name="Zhou S."/>
            <person name="Teague B."/>
            <person name="Potamousis K."/>
            <person name="Churas C."/>
            <person name="Place M."/>
            <person name="Herschleb J."/>
            <person name="Runnheim R."/>
            <person name="Forrest D."/>
            <person name="Amos-Landgraf J."/>
            <person name="Schwartz D.C."/>
            <person name="Cheng Z."/>
            <person name="Lindblad-Toh K."/>
            <person name="Eichler E.E."/>
            <person name="Ponting C.P."/>
        </authorList>
    </citation>
    <scope>NUCLEOTIDE SEQUENCE [LARGE SCALE GENOMIC DNA]</scope>
    <source>
        <strain evidence="4 6">C57BL/6J</strain>
    </source>
</reference>
<evidence type="ECO:0007829" key="8">
    <source>
        <dbReference type="ProteomicsDB" id="A0A0U1RPZ5"/>
    </source>
</evidence>
<evidence type="ECO:0000256" key="2">
    <source>
        <dbReference type="SAM" id="MobiDB-lite"/>
    </source>
</evidence>
<evidence type="ECO:0007829" key="9">
    <source>
        <dbReference type="PubMed" id="21183079"/>
    </source>
</evidence>
<dbReference type="AlphaFoldDB" id="A0A0U1RPZ5"/>